<sequence>MVLEMKVPSPGESITEVEIASWLVQDGDYVEKDQAIAEVDSDKATLELPAEESGIITLKAEEGDVVAVGQVVCLIDTAAEKPEGAAADKAEPKAEEAKEEPKKEEAKPAEQPKTYASGTPSPAAKKILEEKGVDPASVQGSGKDGRITKDDANQASVASMGTPTGGNRSSERTKLSMLRRKVAERLVAAKNETAMLTTFNEATMKPINELRSQYKEEFKAKHGVSLGFMSFFTKAVVRALQLYPDVNSMIDGDYKISYDFCDISVAVSGPKGLMVPVMRNAETLTFRGIENEIKRLALRARDGQITVDEMTGGTFTISNGGVFGSMLSTPIINPPQSGILGMHNIIERPIAVDGKVEIHPMMYIALSYDHRIIDGRESVGFLVAVKEGLEDPINLLMDGNPKKALEL</sequence>
<dbReference type="UniPathway" id="UPA00868">
    <property type="reaction ID" value="UER00840"/>
</dbReference>
<evidence type="ECO:0000259" key="14">
    <source>
        <dbReference type="PROSITE" id="PS51826"/>
    </source>
</evidence>
<dbReference type="EC" id="2.3.1.61" evidence="4 11"/>
<dbReference type="RefSeq" id="WP_182043413.1">
    <property type="nucleotide sequence ID" value="NZ_JACDZE010000002.1"/>
</dbReference>
<comment type="catalytic activity">
    <reaction evidence="10 11">
        <text>N(6)-[(R)-dihydrolipoyl]-L-lysyl-[protein] + succinyl-CoA = N(6)-[(R)-S(8)-succinyldihydrolipoyl]-L-lysyl-[protein] + CoA</text>
        <dbReference type="Rhea" id="RHEA:15213"/>
        <dbReference type="Rhea" id="RHEA-COMP:10475"/>
        <dbReference type="Rhea" id="RHEA-COMP:20092"/>
        <dbReference type="ChEBI" id="CHEBI:57287"/>
        <dbReference type="ChEBI" id="CHEBI:57292"/>
        <dbReference type="ChEBI" id="CHEBI:83100"/>
        <dbReference type="ChEBI" id="CHEBI:83120"/>
        <dbReference type="EC" id="2.3.1.61"/>
    </reaction>
</comment>
<keyword evidence="9 11" id="KW-0012">Acyltransferase</keyword>
<dbReference type="GO" id="GO:0045252">
    <property type="term" value="C:oxoglutarate dehydrogenase complex"/>
    <property type="evidence" value="ECO:0007669"/>
    <property type="project" value="UniProtKB-UniRule"/>
</dbReference>
<keyword evidence="16" id="KW-1185">Reference proteome</keyword>
<feature type="domain" description="Lipoyl-binding" evidence="13">
    <location>
        <begin position="2"/>
        <end position="76"/>
    </location>
</feature>
<proteinExistence type="inferred from homology"/>
<keyword evidence="7 11" id="KW-0808">Transferase</keyword>
<dbReference type="PANTHER" id="PTHR43416">
    <property type="entry name" value="DIHYDROLIPOYLLYSINE-RESIDUE SUCCINYLTRANSFERASE COMPONENT OF 2-OXOGLUTARATE DEHYDROGENASE COMPLEX, MITOCHONDRIAL-RELATED"/>
    <property type="match status" value="1"/>
</dbReference>
<comment type="caution">
    <text evidence="15">The sequence shown here is derived from an EMBL/GenBank/DDBJ whole genome shotgun (WGS) entry which is preliminary data.</text>
</comment>
<dbReference type="InterPro" id="IPR004167">
    <property type="entry name" value="PSBD"/>
</dbReference>
<name>A0A838ZS78_9FLAO</name>
<dbReference type="GO" id="GO:0005829">
    <property type="term" value="C:cytosol"/>
    <property type="evidence" value="ECO:0007669"/>
    <property type="project" value="TreeGrafter"/>
</dbReference>
<dbReference type="Pfam" id="PF02817">
    <property type="entry name" value="E3_binding"/>
    <property type="match status" value="1"/>
</dbReference>
<protein>
    <recommendedName>
        <fullName evidence="5 11">Dihydrolipoyllysine-residue succinyltransferase component of 2-oxoglutarate dehydrogenase complex</fullName>
        <ecNumber evidence="4 11">2.3.1.61</ecNumber>
    </recommendedName>
    <alternativeName>
        <fullName evidence="11">2-oxoglutarate dehydrogenase complex component E2</fullName>
    </alternativeName>
</protein>
<dbReference type="CDD" id="cd06849">
    <property type="entry name" value="lipoyl_domain"/>
    <property type="match status" value="1"/>
</dbReference>
<evidence type="ECO:0000259" key="13">
    <source>
        <dbReference type="PROSITE" id="PS50968"/>
    </source>
</evidence>
<comment type="function">
    <text evidence="1 11">E2 component of the 2-oxoglutarate dehydrogenase (OGDH) complex which catalyzes the second step in the conversion of 2-oxoglutarate to succinyl-CoA and CO(2).</text>
</comment>
<dbReference type="InterPro" id="IPR036625">
    <property type="entry name" value="E3-bd_dom_sf"/>
</dbReference>
<evidence type="ECO:0000313" key="16">
    <source>
        <dbReference type="Proteomes" id="UP000552241"/>
    </source>
</evidence>
<evidence type="ECO:0000256" key="8">
    <source>
        <dbReference type="ARBA" id="ARBA00022823"/>
    </source>
</evidence>
<dbReference type="GO" id="GO:0033512">
    <property type="term" value="P:L-lysine catabolic process to acetyl-CoA via saccharopine"/>
    <property type="evidence" value="ECO:0007669"/>
    <property type="project" value="UniProtKB-UniRule"/>
</dbReference>
<dbReference type="InterPro" id="IPR011053">
    <property type="entry name" value="Single_hybrid_motif"/>
</dbReference>
<reference evidence="15 16" key="1">
    <citation type="submission" date="2020-07" db="EMBL/GenBank/DDBJ databases">
        <title>Moheibacter lacus sp. nov., a member of the family Flavobacteriaceae isolated from freshwater lake sediment.</title>
        <authorList>
            <person name="Liu Y."/>
        </authorList>
    </citation>
    <scope>NUCLEOTIDE SEQUENCE [LARGE SCALE GENOMIC DNA]</scope>
    <source>
        <strain evidence="15 16">BDHS18</strain>
    </source>
</reference>
<dbReference type="InterPro" id="IPR001078">
    <property type="entry name" value="2-oxoacid_DH_actylTfrase"/>
</dbReference>
<evidence type="ECO:0000256" key="12">
    <source>
        <dbReference type="SAM" id="MobiDB-lite"/>
    </source>
</evidence>
<keyword evidence="6 11" id="KW-0816">Tricarboxylic acid cycle</keyword>
<evidence type="ECO:0000256" key="10">
    <source>
        <dbReference type="ARBA" id="ARBA00052761"/>
    </source>
</evidence>
<dbReference type="PROSITE" id="PS50968">
    <property type="entry name" value="BIOTINYL_LIPOYL"/>
    <property type="match status" value="1"/>
</dbReference>
<evidence type="ECO:0000256" key="11">
    <source>
        <dbReference type="RuleBase" id="RU361138"/>
    </source>
</evidence>
<comment type="similarity">
    <text evidence="3 11">Belongs to the 2-oxoacid dehydrogenase family.</text>
</comment>
<evidence type="ECO:0000256" key="5">
    <source>
        <dbReference type="ARBA" id="ARBA00019511"/>
    </source>
</evidence>
<evidence type="ECO:0000313" key="15">
    <source>
        <dbReference type="EMBL" id="MBA5629803.1"/>
    </source>
</evidence>
<dbReference type="GO" id="GO:0006099">
    <property type="term" value="P:tricarboxylic acid cycle"/>
    <property type="evidence" value="ECO:0007669"/>
    <property type="project" value="UniProtKB-UniRule"/>
</dbReference>
<dbReference type="Pfam" id="PF00364">
    <property type="entry name" value="Biotin_lipoyl"/>
    <property type="match status" value="1"/>
</dbReference>
<dbReference type="Gene3D" id="4.10.320.10">
    <property type="entry name" value="E3-binding domain"/>
    <property type="match status" value="1"/>
</dbReference>
<keyword evidence="8 11" id="KW-0450">Lipoyl</keyword>
<evidence type="ECO:0000256" key="2">
    <source>
        <dbReference type="ARBA" id="ARBA00005145"/>
    </source>
</evidence>
<dbReference type="InterPro" id="IPR023213">
    <property type="entry name" value="CAT-like_dom_sf"/>
</dbReference>
<dbReference type="PANTHER" id="PTHR43416:SF5">
    <property type="entry name" value="DIHYDROLIPOYLLYSINE-RESIDUE SUCCINYLTRANSFERASE COMPONENT OF 2-OXOGLUTARATE DEHYDROGENASE COMPLEX, MITOCHONDRIAL"/>
    <property type="match status" value="1"/>
</dbReference>
<dbReference type="Gene3D" id="3.30.559.10">
    <property type="entry name" value="Chloramphenicol acetyltransferase-like domain"/>
    <property type="match status" value="1"/>
</dbReference>
<gene>
    <name evidence="15" type="primary">odhB</name>
    <name evidence="15" type="ORF">HU137_08485</name>
</gene>
<comment type="pathway">
    <text evidence="2 11">Amino-acid degradation; L-lysine degradation via saccharopine pathway; glutaryl-CoA from L-lysine: step 6/6.</text>
</comment>
<evidence type="ECO:0000256" key="6">
    <source>
        <dbReference type="ARBA" id="ARBA00022532"/>
    </source>
</evidence>
<evidence type="ECO:0000256" key="4">
    <source>
        <dbReference type="ARBA" id="ARBA00012945"/>
    </source>
</evidence>
<dbReference type="SUPFAM" id="SSF51230">
    <property type="entry name" value="Single hybrid motif"/>
    <property type="match status" value="1"/>
</dbReference>
<dbReference type="SUPFAM" id="SSF52777">
    <property type="entry name" value="CoA-dependent acyltransferases"/>
    <property type="match status" value="1"/>
</dbReference>
<feature type="region of interest" description="Disordered" evidence="12">
    <location>
        <begin position="82"/>
        <end position="175"/>
    </location>
</feature>
<dbReference type="GO" id="GO:0004149">
    <property type="term" value="F:dihydrolipoyllysine-residue succinyltransferase activity"/>
    <property type="evidence" value="ECO:0007669"/>
    <property type="project" value="UniProtKB-UniRule"/>
</dbReference>
<dbReference type="Proteomes" id="UP000552241">
    <property type="component" value="Unassembled WGS sequence"/>
</dbReference>
<dbReference type="PROSITE" id="PS51826">
    <property type="entry name" value="PSBD"/>
    <property type="match status" value="1"/>
</dbReference>
<dbReference type="NCBIfam" id="NF004309">
    <property type="entry name" value="PRK05704.1"/>
    <property type="match status" value="1"/>
</dbReference>
<evidence type="ECO:0000256" key="1">
    <source>
        <dbReference type="ARBA" id="ARBA00004052"/>
    </source>
</evidence>
<evidence type="ECO:0000256" key="9">
    <source>
        <dbReference type="ARBA" id="ARBA00023315"/>
    </source>
</evidence>
<evidence type="ECO:0000256" key="7">
    <source>
        <dbReference type="ARBA" id="ARBA00022679"/>
    </source>
</evidence>
<dbReference type="EMBL" id="JACDZE010000002">
    <property type="protein sequence ID" value="MBA5629803.1"/>
    <property type="molecule type" value="Genomic_DNA"/>
</dbReference>
<dbReference type="InterPro" id="IPR006255">
    <property type="entry name" value="SucB"/>
</dbReference>
<dbReference type="NCBIfam" id="TIGR01347">
    <property type="entry name" value="sucB"/>
    <property type="match status" value="1"/>
</dbReference>
<feature type="compositionally biased region" description="Polar residues" evidence="12">
    <location>
        <begin position="153"/>
        <end position="168"/>
    </location>
</feature>
<comment type="cofactor">
    <cofactor evidence="11">
        <name>(R)-lipoate</name>
        <dbReference type="ChEBI" id="CHEBI:83088"/>
    </cofactor>
    <text evidence="11">Binds 1 lipoyl cofactor covalently.</text>
</comment>
<dbReference type="Gene3D" id="2.40.50.100">
    <property type="match status" value="1"/>
</dbReference>
<dbReference type="SUPFAM" id="SSF47005">
    <property type="entry name" value="Peripheral subunit-binding domain of 2-oxo acid dehydrogenase complex"/>
    <property type="match status" value="1"/>
</dbReference>
<organism evidence="15 16">
    <name type="scientific">Moheibacter lacus</name>
    <dbReference type="NCBI Taxonomy" id="2745851"/>
    <lineage>
        <taxon>Bacteria</taxon>
        <taxon>Pseudomonadati</taxon>
        <taxon>Bacteroidota</taxon>
        <taxon>Flavobacteriia</taxon>
        <taxon>Flavobacteriales</taxon>
        <taxon>Weeksellaceae</taxon>
        <taxon>Moheibacter</taxon>
    </lineage>
</organism>
<feature type="compositionally biased region" description="Basic and acidic residues" evidence="12">
    <location>
        <begin position="82"/>
        <end position="110"/>
    </location>
</feature>
<dbReference type="AlphaFoldDB" id="A0A838ZS78"/>
<feature type="domain" description="Peripheral subunit-binding (PSBD)" evidence="14">
    <location>
        <begin position="119"/>
        <end position="156"/>
    </location>
</feature>
<dbReference type="Pfam" id="PF00198">
    <property type="entry name" value="2-oxoacid_dh"/>
    <property type="match status" value="1"/>
</dbReference>
<dbReference type="InterPro" id="IPR050537">
    <property type="entry name" value="2-oxoacid_dehydrogenase"/>
</dbReference>
<feature type="compositionally biased region" description="Basic and acidic residues" evidence="12">
    <location>
        <begin position="143"/>
        <end position="152"/>
    </location>
</feature>
<accession>A0A838ZS78</accession>
<dbReference type="InterPro" id="IPR000089">
    <property type="entry name" value="Biotin_lipoyl"/>
</dbReference>
<evidence type="ECO:0000256" key="3">
    <source>
        <dbReference type="ARBA" id="ARBA00007317"/>
    </source>
</evidence>